<proteinExistence type="predicted"/>
<organism evidence="1">
    <name type="scientific">Phytophthora nicotianae</name>
    <name type="common">Potato buckeye rot agent</name>
    <name type="synonym">Phytophthora parasitica</name>
    <dbReference type="NCBI Taxonomy" id="4792"/>
    <lineage>
        <taxon>Eukaryota</taxon>
        <taxon>Sar</taxon>
        <taxon>Stramenopiles</taxon>
        <taxon>Oomycota</taxon>
        <taxon>Peronosporomycetes</taxon>
        <taxon>Peronosporales</taxon>
        <taxon>Peronosporaceae</taxon>
        <taxon>Phytophthora</taxon>
    </lineage>
</organism>
<dbReference type="OrthoDB" id="113522at2759"/>
<feature type="non-terminal residue" evidence="1">
    <location>
        <position position="60"/>
    </location>
</feature>
<dbReference type="PANTHER" id="PTHR37069:SF2">
    <property type="entry name" value="PIGGYBAC TRANSPOSABLE ELEMENT-DERIVED PROTEIN DOMAIN-CONTAINING PROTEIN"/>
    <property type="match status" value="1"/>
</dbReference>
<dbReference type="Proteomes" id="UP000054423">
    <property type="component" value="Unassembled WGS sequence"/>
</dbReference>
<dbReference type="PANTHER" id="PTHR37069">
    <property type="entry name" value="DDE_TNP_1_7 DOMAIN-CONTAINING PROTEIN"/>
    <property type="match status" value="1"/>
</dbReference>
<name>W2KFG6_PHYNI</name>
<sequence>MAFQARWRELKKDGWSSKRPSGLSVDFTYLKFGKTKKGVRGQDFFVGEEELIVYLDAIDG</sequence>
<evidence type="ECO:0000313" key="1">
    <source>
        <dbReference type="EMBL" id="ETL83354.1"/>
    </source>
</evidence>
<protein>
    <submittedName>
        <fullName evidence="1">Uncharacterized protein</fullName>
    </submittedName>
</protein>
<accession>W2KFG6</accession>
<dbReference type="EMBL" id="KI682056">
    <property type="protein sequence ID" value="ETL83354.1"/>
    <property type="molecule type" value="Genomic_DNA"/>
</dbReference>
<reference evidence="1" key="1">
    <citation type="submission" date="2013-11" db="EMBL/GenBank/DDBJ databases">
        <title>The Genome Sequence of Phytophthora parasitica CHvinca01.</title>
        <authorList>
            <consortium name="The Broad Institute Genomics Platform"/>
            <person name="Russ C."/>
            <person name="Tyler B."/>
            <person name="Panabieres F."/>
            <person name="Shan W."/>
            <person name="Tripathy S."/>
            <person name="Grunwald N."/>
            <person name="Machado M."/>
            <person name="Johnson C.S."/>
            <person name="Arredondo F."/>
            <person name="Hong C."/>
            <person name="Coffey M."/>
            <person name="Young S.K."/>
            <person name="Zeng Q."/>
            <person name="Gargeya S."/>
            <person name="Fitzgerald M."/>
            <person name="Abouelleil A."/>
            <person name="Alvarado L."/>
            <person name="Chapman S.B."/>
            <person name="Gainer-Dewar J."/>
            <person name="Goldberg J."/>
            <person name="Griggs A."/>
            <person name="Gujja S."/>
            <person name="Hansen M."/>
            <person name="Howarth C."/>
            <person name="Imamovic A."/>
            <person name="Ireland A."/>
            <person name="Larimer J."/>
            <person name="McCowan C."/>
            <person name="Murphy C."/>
            <person name="Pearson M."/>
            <person name="Poon T.W."/>
            <person name="Priest M."/>
            <person name="Roberts A."/>
            <person name="Saif S."/>
            <person name="Shea T."/>
            <person name="Sykes S."/>
            <person name="Wortman J."/>
            <person name="Nusbaum C."/>
            <person name="Birren B."/>
        </authorList>
    </citation>
    <scope>NUCLEOTIDE SEQUENCE [LARGE SCALE GENOMIC DNA]</scope>
    <source>
        <strain evidence="1">CHvinca01</strain>
    </source>
</reference>
<dbReference type="VEuPathDB" id="FungiDB:PPTG_00319"/>
<dbReference type="AlphaFoldDB" id="W2KFG6"/>
<gene>
    <name evidence="1" type="ORF">L917_16691</name>
</gene>